<evidence type="ECO:0000313" key="8">
    <source>
        <dbReference type="EMBL" id="AKV73246.1"/>
    </source>
</evidence>
<dbReference type="Pfam" id="PF01157">
    <property type="entry name" value="Ribosomal_L21e"/>
    <property type="match status" value="1"/>
</dbReference>
<dbReference type="InterPro" id="IPR001147">
    <property type="entry name" value="Ribosomal_eL21"/>
</dbReference>
<dbReference type="EMBL" id="CP012172">
    <property type="protein sequence ID" value="AKV73246.1"/>
    <property type="molecule type" value="Genomic_DNA"/>
</dbReference>
<dbReference type="FunFam" id="2.30.30.70:FF:000001">
    <property type="entry name" value="60S ribosomal protein L21"/>
    <property type="match status" value="1"/>
</dbReference>
<evidence type="ECO:0000313" key="12">
    <source>
        <dbReference type="EMBL" id="AKV82226.1"/>
    </source>
</evidence>
<dbReference type="PANTHER" id="PTHR20981">
    <property type="entry name" value="60S RIBOSOMAL PROTEIN L21"/>
    <property type="match status" value="1"/>
</dbReference>
<keyword evidence="2 5" id="KW-0689">Ribosomal protein</keyword>
<name>A0A088E4E9_9CREN</name>
<reference evidence="12 14" key="3">
    <citation type="submission" date="2015-07" db="EMBL/GenBank/DDBJ databases">
        <title>Physiological, transcriptional responses and genome re-sequencing of acid resistant extremely thermoacidophilic Metallosphaera sedula SARC-M1.</title>
        <authorList>
            <person name="Ai C."/>
            <person name="McCarthy S."/>
            <person name="Eckrich V."/>
            <person name="Rudrappa D."/>
            <person name="Qiu G."/>
            <person name="Blum P."/>
        </authorList>
    </citation>
    <scope>NUCLEOTIDE SEQUENCE [LARGE SCALE GENOMIC DNA]</scope>
    <source>
        <strain evidence="12 14">SARC-M1</strain>
    </source>
</reference>
<evidence type="ECO:0000256" key="4">
    <source>
        <dbReference type="ARBA" id="ARBA00035219"/>
    </source>
</evidence>
<dbReference type="AlphaFoldDB" id="A0A088E4E9"/>
<dbReference type="InterPro" id="IPR008991">
    <property type="entry name" value="Translation_prot_SH3-like_sf"/>
</dbReference>
<evidence type="ECO:0000313" key="15">
    <source>
        <dbReference type="Proteomes" id="UP000061362"/>
    </source>
</evidence>
<accession>A0A088E4E9</accession>
<dbReference type="Gene3D" id="2.30.30.70">
    <property type="entry name" value="Ribosomal protein L21"/>
    <property type="match status" value="1"/>
</dbReference>
<gene>
    <name evidence="5" type="primary">rpl21e</name>
    <name evidence="7" type="ORF">HA72_0061</name>
    <name evidence="8" type="ORF">MsedA_0067</name>
    <name evidence="9" type="ORF">MsedB_0067</name>
    <name evidence="10" type="ORF">MsedC_0066</name>
    <name evidence="11" type="ORF">MsedD_0067</name>
    <name evidence="12" type="ORF">MsedE_0067</name>
</gene>
<dbReference type="Proteomes" id="UP000062475">
    <property type="component" value="Chromosome"/>
</dbReference>
<evidence type="ECO:0000313" key="13">
    <source>
        <dbReference type="Proteomes" id="UP000029084"/>
    </source>
</evidence>
<dbReference type="Proteomes" id="UP000029084">
    <property type="component" value="Chromosome"/>
</dbReference>
<dbReference type="SMR" id="A0A088E4E9"/>
<evidence type="ECO:0000313" key="11">
    <source>
        <dbReference type="EMBL" id="AKV79981.1"/>
    </source>
</evidence>
<proteinExistence type="inferred from homology"/>
<evidence type="ECO:0000256" key="2">
    <source>
        <dbReference type="ARBA" id="ARBA00022980"/>
    </source>
</evidence>
<dbReference type="GeneID" id="97614925"/>
<evidence type="ECO:0000256" key="5">
    <source>
        <dbReference type="HAMAP-Rule" id="MF_00369"/>
    </source>
</evidence>
<dbReference type="GO" id="GO:0003735">
    <property type="term" value="F:structural constituent of ribosome"/>
    <property type="evidence" value="ECO:0007669"/>
    <property type="project" value="InterPro"/>
</dbReference>
<dbReference type="Proteomes" id="UP000056255">
    <property type="component" value="Chromosome"/>
</dbReference>
<evidence type="ECO:0000256" key="6">
    <source>
        <dbReference type="SAM" id="MobiDB-lite"/>
    </source>
</evidence>
<keyword evidence="3 5" id="KW-0687">Ribonucleoprotein</keyword>
<dbReference type="Proteomes" id="UP000068832">
    <property type="component" value="Chromosome"/>
</dbReference>
<comment type="similarity">
    <text evidence="1 5">Belongs to the eukaryotic ribosomal protein eL21 family.</text>
</comment>
<organism evidence="7 13">
    <name type="scientific">Metallosphaera sedula</name>
    <dbReference type="NCBI Taxonomy" id="43687"/>
    <lineage>
        <taxon>Archaea</taxon>
        <taxon>Thermoproteota</taxon>
        <taxon>Thermoprotei</taxon>
        <taxon>Sulfolobales</taxon>
        <taxon>Sulfolobaceae</taxon>
        <taxon>Metallosphaera</taxon>
    </lineage>
</organism>
<dbReference type="HAMAP" id="MF_00369">
    <property type="entry name" value="Ribosomal_eL21"/>
    <property type="match status" value="1"/>
</dbReference>
<evidence type="ECO:0000256" key="1">
    <source>
        <dbReference type="ARBA" id="ARBA00008427"/>
    </source>
</evidence>
<dbReference type="InterPro" id="IPR022856">
    <property type="entry name" value="Ribosomal_eL21_arc"/>
</dbReference>
<dbReference type="EMBL" id="CP012175">
    <property type="protein sequence ID" value="AKV79981.1"/>
    <property type="molecule type" value="Genomic_DNA"/>
</dbReference>
<dbReference type="InterPro" id="IPR036948">
    <property type="entry name" value="Ribosomal_eL21_sf"/>
</dbReference>
<evidence type="ECO:0000313" key="10">
    <source>
        <dbReference type="EMBL" id="AKV77736.1"/>
    </source>
</evidence>
<dbReference type="EMBL" id="CP008822">
    <property type="protein sequence ID" value="AIM26225.1"/>
    <property type="molecule type" value="Genomic_DNA"/>
</dbReference>
<sequence>MVKHSRGNRTRSRKLLKKSPRERGAVPSLGRLMLDLKEGERVVIKINSSTHSGMPHRRYQGKVGTILGKRGKSYEVKVKLGDKEKILIVRPEHLNQIKA</sequence>
<reference evidence="7 13" key="1">
    <citation type="journal article" date="2014" name="J. Bacteriol.">
        <title>Role of an Archaeal PitA Transporter in the Copper and Arsenic Resistance of Metallosphaera sedula, an Extreme Thermoacidophile.</title>
        <authorList>
            <person name="McCarthy S."/>
            <person name="Ai C."/>
            <person name="Wheaton G."/>
            <person name="Tevatia R."/>
            <person name="Eckrich V."/>
            <person name="Kelly R."/>
            <person name="Blum P."/>
        </authorList>
    </citation>
    <scope>NUCLEOTIDE SEQUENCE [LARGE SCALE GENOMIC DNA]</scope>
    <source>
        <strain evidence="7 13">CuR1</strain>
    </source>
</reference>
<evidence type="ECO:0000313" key="17">
    <source>
        <dbReference type="Proteomes" id="UP000062475"/>
    </source>
</evidence>
<feature type="region of interest" description="Disordered" evidence="6">
    <location>
        <begin position="1"/>
        <end position="26"/>
    </location>
</feature>
<dbReference type="OMA" id="KGMPHRR"/>
<dbReference type="GO" id="GO:0005840">
    <property type="term" value="C:ribosome"/>
    <property type="evidence" value="ECO:0007669"/>
    <property type="project" value="UniProtKB-KW"/>
</dbReference>
<dbReference type="EMBL" id="CP012174">
    <property type="protein sequence ID" value="AKV77736.1"/>
    <property type="molecule type" value="Genomic_DNA"/>
</dbReference>
<dbReference type="SUPFAM" id="SSF50104">
    <property type="entry name" value="Translation proteins SH3-like domain"/>
    <property type="match status" value="1"/>
</dbReference>
<dbReference type="OrthoDB" id="6295at2157"/>
<dbReference type="InterPro" id="IPR018259">
    <property type="entry name" value="Ribosomal_eL21_CS"/>
</dbReference>
<evidence type="ECO:0000256" key="3">
    <source>
        <dbReference type="ARBA" id="ARBA00023274"/>
    </source>
</evidence>
<dbReference type="EMBL" id="CP012173">
    <property type="protein sequence ID" value="AKV75490.1"/>
    <property type="molecule type" value="Genomic_DNA"/>
</dbReference>
<feature type="compositionally biased region" description="Basic residues" evidence="6">
    <location>
        <begin position="1"/>
        <end position="18"/>
    </location>
</feature>
<evidence type="ECO:0000313" key="16">
    <source>
        <dbReference type="Proteomes" id="UP000062398"/>
    </source>
</evidence>
<evidence type="ECO:0000313" key="14">
    <source>
        <dbReference type="Proteomes" id="UP000056255"/>
    </source>
</evidence>
<dbReference type="EMBL" id="CP012176">
    <property type="protein sequence ID" value="AKV82226.1"/>
    <property type="molecule type" value="Genomic_DNA"/>
</dbReference>
<dbReference type="PATRIC" id="fig|43687.5.peg.63"/>
<dbReference type="PROSITE" id="PS01171">
    <property type="entry name" value="RIBOSOMAL_L21E"/>
    <property type="match status" value="1"/>
</dbReference>
<dbReference type="GO" id="GO:0006412">
    <property type="term" value="P:translation"/>
    <property type="evidence" value="ECO:0007669"/>
    <property type="project" value="UniProtKB-UniRule"/>
</dbReference>
<dbReference type="RefSeq" id="WP_011921207.1">
    <property type="nucleotide sequence ID" value="NZ_AP019770.1"/>
</dbReference>
<dbReference type="GO" id="GO:1990904">
    <property type="term" value="C:ribonucleoprotein complex"/>
    <property type="evidence" value="ECO:0007669"/>
    <property type="project" value="UniProtKB-KW"/>
</dbReference>
<evidence type="ECO:0000313" key="18">
    <source>
        <dbReference type="Proteomes" id="UP000068832"/>
    </source>
</evidence>
<evidence type="ECO:0000313" key="9">
    <source>
        <dbReference type="EMBL" id="AKV75490.1"/>
    </source>
</evidence>
<evidence type="ECO:0000313" key="7">
    <source>
        <dbReference type="EMBL" id="AIM26225.1"/>
    </source>
</evidence>
<dbReference type="Proteomes" id="UP000062398">
    <property type="component" value="Chromosome"/>
</dbReference>
<protein>
    <recommendedName>
        <fullName evidence="4 5">Large ribosomal subunit protein eL21</fullName>
    </recommendedName>
</protein>
<reference evidence="15 16" key="2">
    <citation type="journal article" date="2015" name="Genome Announc.">
        <title>Complete Genome Sequences of Evolved Arsenate-Resistant Metallosphaera sedula Strains.</title>
        <authorList>
            <person name="Ai C."/>
            <person name="McCarthy S."/>
            <person name="Schackwitz W."/>
            <person name="Martin J."/>
            <person name="Lipzen A."/>
            <person name="Blum P."/>
        </authorList>
    </citation>
    <scope>NUCLEOTIDE SEQUENCE [LARGE SCALE GENOMIC DNA]</scope>
    <source>
        <strain evidence="10 16">ARS120-1</strain>
        <strain evidence="11 15">ARS120-2</strain>
        <strain evidence="8 18">ARS50-1</strain>
        <strain evidence="9 17">ARS50-2</strain>
    </source>
</reference>
<dbReference type="NCBIfam" id="NF003303">
    <property type="entry name" value="PRK04306.1"/>
    <property type="match status" value="1"/>
</dbReference>
<dbReference type="Proteomes" id="UP000061362">
    <property type="component" value="Chromosome"/>
</dbReference>